<sequence>MSFSEKEDFKLLKSEEDEGEVQGAFNQAMEEAEKQLKVYPQRYIMAILYSFMALAISLQQSMYSAEAEQITIIYDTSKLVVSSNQLIHMLLHFPLSFPANYIVDKYGIKMGVLIAGVLLFLAGWVRCLVNVVGFGISIVGAVLVGTANPFIINSLNKVSANWFYPSQRQGVTSFLSFFSTVTGLAGMFIPGIWFGGFTCEIKDGEQNCDIDEGKRIMMSLSLVLAIIGSILVVPCMLFFKEKPPTPPSFVDDEEREDFSIALKVLAKDKNYILQSLIFAIYYGSFQDLASFLSYILSPYNITDPLYVALLSAIPIVSGIGGSVLTSIIISKTQMYKRVNVFCMLGGIAGIVSFAILLQFENWVLLIPSALFLGFAIIPLIPSMTEWCCETSYPIGEPTVTGFLWAIAHIYAGTTGLAYTSILENGSRGDVILIIAIITALFLVGLLLIFFVKAPLKRLQAEREKGQQQKQLGTFSNSDNNKDFEEESNFSGQ</sequence>
<dbReference type="Pfam" id="PF07690">
    <property type="entry name" value="MFS_1"/>
    <property type="match status" value="1"/>
</dbReference>
<dbReference type="SUPFAM" id="SSF103473">
    <property type="entry name" value="MFS general substrate transporter"/>
    <property type="match status" value="1"/>
</dbReference>
<dbReference type="Proteomes" id="UP000054937">
    <property type="component" value="Unassembled WGS sequence"/>
</dbReference>
<name>A0A0V0R2X1_PSEPJ</name>
<dbReference type="OMA" id="LDLMGHN"/>
<feature type="compositionally biased region" description="Acidic residues" evidence="5">
    <location>
        <begin position="483"/>
        <end position="492"/>
    </location>
</feature>
<feature type="compositionally biased region" description="Polar residues" evidence="5">
    <location>
        <begin position="467"/>
        <end position="478"/>
    </location>
</feature>
<evidence type="ECO:0000256" key="5">
    <source>
        <dbReference type="SAM" id="MobiDB-lite"/>
    </source>
</evidence>
<comment type="caution">
    <text evidence="7">The sequence shown here is derived from an EMBL/GenBank/DDBJ whole genome shotgun (WGS) entry which is preliminary data.</text>
</comment>
<keyword evidence="3 6" id="KW-1133">Transmembrane helix</keyword>
<feature type="transmembrane region" description="Helical" evidence="6">
    <location>
        <begin position="362"/>
        <end position="380"/>
    </location>
</feature>
<feature type="transmembrane region" description="Helical" evidence="6">
    <location>
        <begin position="110"/>
        <end position="125"/>
    </location>
</feature>
<feature type="transmembrane region" description="Helical" evidence="6">
    <location>
        <begin position="131"/>
        <end position="152"/>
    </location>
</feature>
<accession>A0A0V0R2X1</accession>
<proteinExistence type="predicted"/>
<dbReference type="GO" id="GO:0016020">
    <property type="term" value="C:membrane"/>
    <property type="evidence" value="ECO:0007669"/>
    <property type="project" value="UniProtKB-SubCell"/>
</dbReference>
<feature type="transmembrane region" description="Helical" evidence="6">
    <location>
        <begin position="308"/>
        <end position="329"/>
    </location>
</feature>
<keyword evidence="4 6" id="KW-0472">Membrane</keyword>
<gene>
    <name evidence="7" type="ORF">PPERSA_08961</name>
</gene>
<feature type="transmembrane region" description="Helical" evidence="6">
    <location>
        <begin position="338"/>
        <end position="356"/>
    </location>
</feature>
<feature type="transmembrane region" description="Helical" evidence="6">
    <location>
        <begin position="173"/>
        <end position="196"/>
    </location>
</feature>
<dbReference type="AlphaFoldDB" id="A0A0V0R2X1"/>
<keyword evidence="2 6" id="KW-0812">Transmembrane</keyword>
<feature type="transmembrane region" description="Helical" evidence="6">
    <location>
        <begin position="216"/>
        <end position="239"/>
    </location>
</feature>
<evidence type="ECO:0000256" key="1">
    <source>
        <dbReference type="ARBA" id="ARBA00004141"/>
    </source>
</evidence>
<evidence type="ECO:0000313" key="7">
    <source>
        <dbReference type="EMBL" id="KRX08857.1"/>
    </source>
</evidence>
<dbReference type="PANTHER" id="PTHR10924">
    <property type="entry name" value="MAJOR FACILITATOR SUPERFAMILY PROTEIN-RELATED"/>
    <property type="match status" value="1"/>
</dbReference>
<evidence type="ECO:0000256" key="4">
    <source>
        <dbReference type="ARBA" id="ARBA00023136"/>
    </source>
</evidence>
<reference evidence="7 8" key="1">
    <citation type="journal article" date="2015" name="Sci. Rep.">
        <title>Genome of the facultative scuticociliatosis pathogen Pseudocohnilembus persalinus provides insight into its virulence through horizontal gene transfer.</title>
        <authorList>
            <person name="Xiong J."/>
            <person name="Wang G."/>
            <person name="Cheng J."/>
            <person name="Tian M."/>
            <person name="Pan X."/>
            <person name="Warren A."/>
            <person name="Jiang C."/>
            <person name="Yuan D."/>
            <person name="Miao W."/>
        </authorList>
    </citation>
    <scope>NUCLEOTIDE SEQUENCE [LARGE SCALE GENOMIC DNA]</scope>
    <source>
        <strain evidence="7">36N120E</strain>
    </source>
</reference>
<dbReference type="InterPro" id="IPR049680">
    <property type="entry name" value="FLVCR1-2_SLC49-like"/>
</dbReference>
<evidence type="ECO:0000313" key="8">
    <source>
        <dbReference type="Proteomes" id="UP000054937"/>
    </source>
</evidence>
<dbReference type="Gene3D" id="1.20.1250.20">
    <property type="entry name" value="MFS general substrate transporter like domains"/>
    <property type="match status" value="1"/>
</dbReference>
<dbReference type="OrthoDB" id="422206at2759"/>
<evidence type="ECO:0000256" key="6">
    <source>
        <dbReference type="SAM" id="Phobius"/>
    </source>
</evidence>
<dbReference type="EMBL" id="LDAU01000057">
    <property type="protein sequence ID" value="KRX08857.1"/>
    <property type="molecule type" value="Genomic_DNA"/>
</dbReference>
<keyword evidence="8" id="KW-1185">Reference proteome</keyword>
<dbReference type="GO" id="GO:0022857">
    <property type="term" value="F:transmembrane transporter activity"/>
    <property type="evidence" value="ECO:0007669"/>
    <property type="project" value="InterPro"/>
</dbReference>
<feature type="transmembrane region" description="Helical" evidence="6">
    <location>
        <begin position="430"/>
        <end position="451"/>
    </location>
</feature>
<dbReference type="InterPro" id="IPR036259">
    <property type="entry name" value="MFS_trans_sf"/>
</dbReference>
<comment type="subcellular location">
    <subcellularLocation>
        <location evidence="1">Membrane</location>
        <topology evidence="1">Multi-pass membrane protein</topology>
    </subcellularLocation>
</comment>
<evidence type="ECO:0000256" key="3">
    <source>
        <dbReference type="ARBA" id="ARBA00022989"/>
    </source>
</evidence>
<feature type="transmembrane region" description="Helical" evidence="6">
    <location>
        <begin position="43"/>
        <end position="65"/>
    </location>
</feature>
<dbReference type="InterPro" id="IPR011701">
    <property type="entry name" value="MFS"/>
</dbReference>
<feature type="region of interest" description="Disordered" evidence="5">
    <location>
        <begin position="462"/>
        <end position="492"/>
    </location>
</feature>
<dbReference type="PANTHER" id="PTHR10924:SF6">
    <property type="entry name" value="SOLUTE CARRIER FAMILY 49 MEMBER A3"/>
    <property type="match status" value="1"/>
</dbReference>
<organism evidence="7 8">
    <name type="scientific">Pseudocohnilembus persalinus</name>
    <name type="common">Ciliate</name>
    <dbReference type="NCBI Taxonomy" id="266149"/>
    <lineage>
        <taxon>Eukaryota</taxon>
        <taxon>Sar</taxon>
        <taxon>Alveolata</taxon>
        <taxon>Ciliophora</taxon>
        <taxon>Intramacronucleata</taxon>
        <taxon>Oligohymenophorea</taxon>
        <taxon>Scuticociliatia</taxon>
        <taxon>Philasterida</taxon>
        <taxon>Pseudocohnilembidae</taxon>
        <taxon>Pseudocohnilembus</taxon>
    </lineage>
</organism>
<protein>
    <submittedName>
        <fullName evidence="7">Major facilitator superfamily domain, general substrate transporter</fullName>
    </submittedName>
</protein>
<evidence type="ECO:0000256" key="2">
    <source>
        <dbReference type="ARBA" id="ARBA00022692"/>
    </source>
</evidence>
<feature type="transmembrane region" description="Helical" evidence="6">
    <location>
        <begin position="401"/>
        <end position="418"/>
    </location>
</feature>
<dbReference type="InParanoid" id="A0A0V0R2X1"/>